<feature type="domain" description="BZIP" evidence="8">
    <location>
        <begin position="198"/>
        <end position="261"/>
    </location>
</feature>
<evidence type="ECO:0000256" key="7">
    <source>
        <dbReference type="SAM" id="MobiDB-lite"/>
    </source>
</evidence>
<dbReference type="CDD" id="cd14693">
    <property type="entry name" value="bZIP_CEBP"/>
    <property type="match status" value="1"/>
</dbReference>
<dbReference type="EMBL" id="AMQM01002765">
    <property type="status" value="NOT_ANNOTATED_CDS"/>
    <property type="molecule type" value="Genomic_DNA"/>
</dbReference>
<dbReference type="EnsemblMetazoa" id="HelroT167361">
    <property type="protein sequence ID" value="HelroP167361"/>
    <property type="gene ID" value="HelroG167361"/>
</dbReference>
<dbReference type="InterPro" id="IPR004827">
    <property type="entry name" value="bZIP"/>
</dbReference>
<evidence type="ECO:0000256" key="1">
    <source>
        <dbReference type="ARBA" id="ARBA00004123"/>
    </source>
</evidence>
<evidence type="ECO:0000256" key="5">
    <source>
        <dbReference type="ARBA" id="ARBA00023163"/>
    </source>
</evidence>
<dbReference type="InterPro" id="IPR031106">
    <property type="entry name" value="C/EBP"/>
</dbReference>
<keyword evidence="6" id="KW-0539">Nucleus</keyword>
<keyword evidence="4" id="KW-0238">DNA-binding</keyword>
<dbReference type="Pfam" id="PF07716">
    <property type="entry name" value="bZIP_2"/>
    <property type="match status" value="1"/>
</dbReference>
<dbReference type="GO" id="GO:0000981">
    <property type="term" value="F:DNA-binding transcription factor activity, RNA polymerase II-specific"/>
    <property type="evidence" value="ECO:0000318"/>
    <property type="project" value="GO_Central"/>
</dbReference>
<dbReference type="KEGG" id="hro:HELRODRAFT_167361"/>
<feature type="compositionally biased region" description="Basic and acidic residues" evidence="7">
    <location>
        <begin position="153"/>
        <end position="169"/>
    </location>
</feature>
<dbReference type="InParanoid" id="T1EZA9"/>
<dbReference type="PANTHER" id="PTHR23334:SF69">
    <property type="entry name" value="CCAAT_ENHANCER-BINDING PROTEIN GAMMA"/>
    <property type="match status" value="1"/>
</dbReference>
<evidence type="ECO:0000259" key="8">
    <source>
        <dbReference type="PROSITE" id="PS50217"/>
    </source>
</evidence>
<dbReference type="GO" id="GO:0006351">
    <property type="term" value="P:DNA-templated transcription"/>
    <property type="evidence" value="ECO:0007669"/>
    <property type="project" value="InterPro"/>
</dbReference>
<dbReference type="GO" id="GO:0000978">
    <property type="term" value="F:RNA polymerase II cis-regulatory region sequence-specific DNA binding"/>
    <property type="evidence" value="ECO:0000318"/>
    <property type="project" value="GO_Central"/>
</dbReference>
<proteinExistence type="inferred from homology"/>
<dbReference type="OrthoDB" id="10032067at2759"/>
<keyword evidence="11" id="KW-1185">Reference proteome</keyword>
<reference evidence="10" key="3">
    <citation type="submission" date="2015-06" db="UniProtKB">
        <authorList>
            <consortium name="EnsemblMetazoa"/>
        </authorList>
    </citation>
    <scope>IDENTIFICATION</scope>
</reference>
<organism evidence="10 11">
    <name type="scientific">Helobdella robusta</name>
    <name type="common">Californian leech</name>
    <dbReference type="NCBI Taxonomy" id="6412"/>
    <lineage>
        <taxon>Eukaryota</taxon>
        <taxon>Metazoa</taxon>
        <taxon>Spiralia</taxon>
        <taxon>Lophotrochozoa</taxon>
        <taxon>Annelida</taxon>
        <taxon>Clitellata</taxon>
        <taxon>Hirudinea</taxon>
        <taxon>Rhynchobdellida</taxon>
        <taxon>Glossiphoniidae</taxon>
        <taxon>Helobdella</taxon>
    </lineage>
</organism>
<evidence type="ECO:0000313" key="9">
    <source>
        <dbReference type="EMBL" id="ESO10857.1"/>
    </source>
</evidence>
<sequence length="264" mass="29683">MINDLLDFFPAPSPHIGRGLGRIAVADSTTAVDSLDCPKFDNSNADFDDILSNITGDLFDGTYYCSEQTELCEPSKSKEETLLMEGEDCSINFNVEDILMESMKAWSDKDCDKQVSDLLDAGMEESVNNISLLPWHLCEQTLPDAVIKENENIKEGNDVRHAQKKEKSNSRKMTRKSSTAGMSVSSSSASISSLDKNNPNYIEKRERNNESVRKSRDKARQKQMETMEKVKVLTEENSRLNNKVNDLLKELEILKSLFANIANK</sequence>
<dbReference type="GeneID" id="20201909"/>
<evidence type="ECO:0000256" key="2">
    <source>
        <dbReference type="ARBA" id="ARBA00006951"/>
    </source>
</evidence>
<dbReference type="SUPFAM" id="SSF57959">
    <property type="entry name" value="Leucine zipper domain"/>
    <property type="match status" value="1"/>
</dbReference>
<dbReference type="EMBL" id="KB095858">
    <property type="protein sequence ID" value="ESO10857.1"/>
    <property type="molecule type" value="Genomic_DNA"/>
</dbReference>
<evidence type="ECO:0000313" key="11">
    <source>
        <dbReference type="Proteomes" id="UP000015101"/>
    </source>
</evidence>
<evidence type="ECO:0000256" key="6">
    <source>
        <dbReference type="ARBA" id="ARBA00023242"/>
    </source>
</evidence>
<keyword evidence="5" id="KW-0804">Transcription</keyword>
<dbReference type="PROSITE" id="PS50217">
    <property type="entry name" value="BZIP"/>
    <property type="match status" value="1"/>
</dbReference>
<dbReference type="GO" id="GO:0005634">
    <property type="term" value="C:nucleus"/>
    <property type="evidence" value="ECO:0007669"/>
    <property type="project" value="UniProtKB-SubCell"/>
</dbReference>
<dbReference type="HOGENOM" id="CLU_1054778_0_0_1"/>
<dbReference type="STRING" id="6412.T1EZA9"/>
<dbReference type="InterPro" id="IPR046347">
    <property type="entry name" value="bZIP_sf"/>
</dbReference>
<evidence type="ECO:0000256" key="3">
    <source>
        <dbReference type="ARBA" id="ARBA00023015"/>
    </source>
</evidence>
<name>T1EZA9_HELRO</name>
<accession>T1EZA9</accession>
<dbReference type="GO" id="GO:0006357">
    <property type="term" value="P:regulation of transcription by RNA polymerase II"/>
    <property type="evidence" value="ECO:0000318"/>
    <property type="project" value="GO_Central"/>
</dbReference>
<dbReference type="RefSeq" id="XP_009011126.1">
    <property type="nucleotide sequence ID" value="XM_009012878.1"/>
</dbReference>
<dbReference type="PANTHER" id="PTHR23334">
    <property type="entry name" value="CCAAT/ENHANCER BINDING PROTEIN"/>
    <property type="match status" value="1"/>
</dbReference>
<comment type="subcellular location">
    <subcellularLocation>
        <location evidence="1">Nucleus</location>
    </subcellularLocation>
</comment>
<feature type="region of interest" description="Disordered" evidence="7">
    <location>
        <begin position="153"/>
        <end position="226"/>
    </location>
</feature>
<dbReference type="Gene3D" id="1.20.5.170">
    <property type="match status" value="1"/>
</dbReference>
<dbReference type="eggNOG" id="KOG3119">
    <property type="taxonomic scope" value="Eukaryota"/>
</dbReference>
<dbReference type="SMART" id="SM00338">
    <property type="entry name" value="BRLZ"/>
    <property type="match status" value="1"/>
</dbReference>
<feature type="compositionally biased region" description="Low complexity" evidence="7">
    <location>
        <begin position="177"/>
        <end position="193"/>
    </location>
</feature>
<evidence type="ECO:0000256" key="4">
    <source>
        <dbReference type="ARBA" id="ARBA00023125"/>
    </source>
</evidence>
<dbReference type="CTD" id="20201909"/>
<dbReference type="Proteomes" id="UP000015101">
    <property type="component" value="Unassembled WGS sequence"/>
</dbReference>
<dbReference type="AlphaFoldDB" id="T1EZA9"/>
<reference evidence="11" key="1">
    <citation type="submission" date="2012-12" db="EMBL/GenBank/DDBJ databases">
        <authorList>
            <person name="Hellsten U."/>
            <person name="Grimwood J."/>
            <person name="Chapman J.A."/>
            <person name="Shapiro H."/>
            <person name="Aerts A."/>
            <person name="Otillar R.P."/>
            <person name="Terry A.Y."/>
            <person name="Boore J.L."/>
            <person name="Simakov O."/>
            <person name="Marletaz F."/>
            <person name="Cho S.-J."/>
            <person name="Edsinger-Gonzales E."/>
            <person name="Havlak P."/>
            <person name="Kuo D.-H."/>
            <person name="Larsson T."/>
            <person name="Lv J."/>
            <person name="Arendt D."/>
            <person name="Savage R."/>
            <person name="Osoegawa K."/>
            <person name="de Jong P."/>
            <person name="Lindberg D.R."/>
            <person name="Seaver E.C."/>
            <person name="Weisblat D.A."/>
            <person name="Putnam N.H."/>
            <person name="Grigoriev I.V."/>
            <person name="Rokhsar D.S."/>
        </authorList>
    </citation>
    <scope>NUCLEOTIDE SEQUENCE</scope>
</reference>
<evidence type="ECO:0000313" key="10">
    <source>
        <dbReference type="EnsemblMetazoa" id="HelroP167361"/>
    </source>
</evidence>
<gene>
    <name evidence="10" type="primary">20201909</name>
    <name evidence="9" type="ORF">HELRODRAFT_167361</name>
</gene>
<feature type="compositionally biased region" description="Basic and acidic residues" evidence="7">
    <location>
        <begin position="202"/>
        <end position="226"/>
    </location>
</feature>
<keyword evidence="3" id="KW-0805">Transcription regulation</keyword>
<reference evidence="9 11" key="2">
    <citation type="journal article" date="2013" name="Nature">
        <title>Insights into bilaterian evolution from three spiralian genomes.</title>
        <authorList>
            <person name="Simakov O."/>
            <person name="Marletaz F."/>
            <person name="Cho S.J."/>
            <person name="Edsinger-Gonzales E."/>
            <person name="Havlak P."/>
            <person name="Hellsten U."/>
            <person name="Kuo D.H."/>
            <person name="Larsson T."/>
            <person name="Lv J."/>
            <person name="Arendt D."/>
            <person name="Savage R."/>
            <person name="Osoegawa K."/>
            <person name="de Jong P."/>
            <person name="Grimwood J."/>
            <person name="Chapman J.A."/>
            <person name="Shapiro H."/>
            <person name="Aerts A."/>
            <person name="Otillar R.P."/>
            <person name="Terry A.Y."/>
            <person name="Boore J.L."/>
            <person name="Grigoriev I.V."/>
            <person name="Lindberg D.R."/>
            <person name="Seaver E.C."/>
            <person name="Weisblat D.A."/>
            <person name="Putnam N.H."/>
            <person name="Rokhsar D.S."/>
        </authorList>
    </citation>
    <scope>NUCLEOTIDE SEQUENCE</scope>
</reference>
<comment type="similarity">
    <text evidence="2">Belongs to the bZIP family. C/EBP subfamily.</text>
</comment>
<protein>
    <recommendedName>
        <fullName evidence="8">BZIP domain-containing protein</fullName>
    </recommendedName>
</protein>